<keyword evidence="10" id="KW-1185">Reference proteome</keyword>
<feature type="binding site" evidence="8">
    <location>
        <position position="71"/>
    </location>
    <ligand>
        <name>(R)-pantoate</name>
        <dbReference type="ChEBI" id="CHEBI:15980"/>
    </ligand>
</feature>
<keyword evidence="4 8" id="KW-0566">Pantothenate biosynthesis</keyword>
<comment type="subcellular location">
    <subcellularLocation>
        <location evidence="8">Cytoplasm</location>
    </subcellularLocation>
</comment>
<feature type="binding site" evidence="8">
    <location>
        <position position="71"/>
    </location>
    <ligand>
        <name>beta-alanine</name>
        <dbReference type="ChEBI" id="CHEBI:57966"/>
    </ligand>
</feature>
<evidence type="ECO:0000256" key="5">
    <source>
        <dbReference type="ARBA" id="ARBA00022741"/>
    </source>
</evidence>
<dbReference type="EC" id="6.3.2.1" evidence="8"/>
<keyword evidence="5 8" id="KW-0547">Nucleotide-binding</keyword>
<comment type="similarity">
    <text evidence="2 8">Belongs to the pantothenate synthetase family.</text>
</comment>
<dbReference type="UniPathway" id="UPA00028">
    <property type="reaction ID" value="UER00005"/>
</dbReference>
<name>A0A413RNU6_9CELL</name>
<dbReference type="RefSeq" id="WP_118766461.1">
    <property type="nucleotide sequence ID" value="NZ_QWKP01000153.1"/>
</dbReference>
<feature type="binding site" evidence="8">
    <location>
        <position position="191"/>
    </location>
    <ligand>
        <name>ATP</name>
        <dbReference type="ChEBI" id="CHEBI:30616"/>
    </ligand>
</feature>
<comment type="subunit">
    <text evidence="8">Homodimer.</text>
</comment>
<dbReference type="Proteomes" id="UP000283374">
    <property type="component" value="Unassembled WGS sequence"/>
</dbReference>
<dbReference type="OrthoDB" id="9773087at2"/>
<keyword evidence="8" id="KW-0963">Cytoplasm</keyword>
<comment type="pathway">
    <text evidence="1 8">Cofactor biosynthesis; (R)-pantothenate biosynthesis; (R)-pantothenate from (R)-pantoate and beta-alanine: step 1/1.</text>
</comment>
<feature type="binding site" evidence="8">
    <location>
        <begin position="162"/>
        <end position="165"/>
    </location>
    <ligand>
        <name>ATP</name>
        <dbReference type="ChEBI" id="CHEBI:30616"/>
    </ligand>
</feature>
<protein>
    <recommendedName>
        <fullName evidence="8">Pantothenate synthetase</fullName>
        <shortName evidence="8">PS</shortName>
        <ecNumber evidence="8">6.3.2.1</ecNumber>
    </recommendedName>
    <alternativeName>
        <fullName evidence="8">Pantoate--beta-alanine ligase</fullName>
    </alternativeName>
    <alternativeName>
        <fullName evidence="8">Pantoate-activating enzyme</fullName>
    </alternativeName>
</protein>
<evidence type="ECO:0000256" key="7">
    <source>
        <dbReference type="ARBA" id="ARBA00048258"/>
    </source>
</evidence>
<proteinExistence type="inferred from homology"/>
<dbReference type="GO" id="GO:0004592">
    <property type="term" value="F:pantoate-beta-alanine ligase activity"/>
    <property type="evidence" value="ECO:0007669"/>
    <property type="project" value="UniProtKB-UniRule"/>
</dbReference>
<evidence type="ECO:0000256" key="3">
    <source>
        <dbReference type="ARBA" id="ARBA00022598"/>
    </source>
</evidence>
<evidence type="ECO:0000256" key="2">
    <source>
        <dbReference type="ARBA" id="ARBA00009256"/>
    </source>
</evidence>
<dbReference type="PANTHER" id="PTHR21299">
    <property type="entry name" value="CYTIDYLATE KINASE/PANTOATE-BETA-ALANINE LIGASE"/>
    <property type="match status" value="1"/>
</dbReference>
<comment type="function">
    <text evidence="8">Catalyzes the condensation of pantoate with beta-alanine in an ATP-dependent reaction via a pantoyl-adenylate intermediate.</text>
</comment>
<dbReference type="InterPro" id="IPR003721">
    <property type="entry name" value="Pantoate_ligase"/>
</dbReference>
<dbReference type="Pfam" id="PF02569">
    <property type="entry name" value="Pantoate_ligase"/>
    <property type="match status" value="1"/>
</dbReference>
<evidence type="ECO:0000256" key="8">
    <source>
        <dbReference type="HAMAP-Rule" id="MF_00158"/>
    </source>
</evidence>
<dbReference type="PANTHER" id="PTHR21299:SF1">
    <property type="entry name" value="PANTOATE--BETA-ALANINE LIGASE"/>
    <property type="match status" value="1"/>
</dbReference>
<dbReference type="NCBIfam" id="TIGR00125">
    <property type="entry name" value="cyt_tran_rel"/>
    <property type="match status" value="1"/>
</dbReference>
<evidence type="ECO:0000256" key="6">
    <source>
        <dbReference type="ARBA" id="ARBA00022840"/>
    </source>
</evidence>
<comment type="catalytic activity">
    <reaction evidence="7 8">
        <text>(R)-pantoate + beta-alanine + ATP = (R)-pantothenate + AMP + diphosphate + H(+)</text>
        <dbReference type="Rhea" id="RHEA:10912"/>
        <dbReference type="ChEBI" id="CHEBI:15378"/>
        <dbReference type="ChEBI" id="CHEBI:15980"/>
        <dbReference type="ChEBI" id="CHEBI:29032"/>
        <dbReference type="ChEBI" id="CHEBI:30616"/>
        <dbReference type="ChEBI" id="CHEBI:33019"/>
        <dbReference type="ChEBI" id="CHEBI:57966"/>
        <dbReference type="ChEBI" id="CHEBI:456215"/>
        <dbReference type="EC" id="6.3.2.1"/>
    </reaction>
</comment>
<dbReference type="GO" id="GO:0005829">
    <property type="term" value="C:cytosol"/>
    <property type="evidence" value="ECO:0007669"/>
    <property type="project" value="TreeGrafter"/>
</dbReference>
<comment type="caution">
    <text evidence="9">The sequence shown here is derived from an EMBL/GenBank/DDBJ whole genome shotgun (WGS) entry which is preliminary data.</text>
</comment>
<gene>
    <name evidence="8" type="primary">panC</name>
    <name evidence="9" type="ORF">D1825_05600</name>
</gene>
<dbReference type="InterPro" id="IPR042176">
    <property type="entry name" value="Pantoate_ligase_C"/>
</dbReference>
<dbReference type="GO" id="GO:0005524">
    <property type="term" value="F:ATP binding"/>
    <property type="evidence" value="ECO:0007669"/>
    <property type="project" value="UniProtKB-KW"/>
</dbReference>
<comment type="miscellaneous">
    <text evidence="8">The reaction proceeds by a bi uni uni bi ping pong mechanism.</text>
</comment>
<dbReference type="Gene3D" id="3.40.50.620">
    <property type="entry name" value="HUPs"/>
    <property type="match status" value="1"/>
</dbReference>
<keyword evidence="3 8" id="KW-0436">Ligase</keyword>
<accession>A0A413RNU6</accession>
<keyword evidence="6 8" id="KW-0067">ATP-binding</keyword>
<dbReference type="AlphaFoldDB" id="A0A413RNU6"/>
<dbReference type="InterPro" id="IPR014729">
    <property type="entry name" value="Rossmann-like_a/b/a_fold"/>
</dbReference>
<sequence length="300" mass="31692">MTTRTTTLARSRDELAAALVGQDLAPTRGRPYRRAVVMTMGALHAGHLSLVEQARDLADTVVVTIFVNPLQFAPSEDLARYPRDLDADLDLLTAPGLLGPDDVVFAPDVAVMYPGGDPVVRVTAGAIGEVLEGAVRPGHLDGVVTVVLKLLHLTQPDVAIFGRKDAQQLAAIRRMARDLEVAVEIVGAPLVRDDDGLALSSRNAYLTTAQRADALALPAALQAGVAAADEGADAVRAAARARLVGLDVDYVALVDPDTFDEVPDDHTGEVLLLLAARVGTTRLIDNTALVLGADRREERA</sequence>
<dbReference type="NCBIfam" id="TIGR00018">
    <property type="entry name" value="panC"/>
    <property type="match status" value="1"/>
</dbReference>
<evidence type="ECO:0000313" key="10">
    <source>
        <dbReference type="Proteomes" id="UP000283374"/>
    </source>
</evidence>
<feature type="binding site" evidence="8">
    <location>
        <position position="168"/>
    </location>
    <ligand>
        <name>(R)-pantoate</name>
        <dbReference type="ChEBI" id="CHEBI:15980"/>
    </ligand>
</feature>
<reference evidence="9 10" key="1">
    <citation type="submission" date="2018-08" db="EMBL/GenBank/DDBJ databases">
        <title>Cellulomonas rhizosphaerae sp. nov., a novel actinomycete isolated from soil.</title>
        <authorList>
            <person name="Tian Y."/>
        </authorList>
    </citation>
    <scope>NUCLEOTIDE SEQUENCE [LARGE SCALE GENOMIC DNA]</scope>
    <source>
        <strain evidence="9 10">NEAU-TCZ24</strain>
    </source>
</reference>
<evidence type="ECO:0000313" key="9">
    <source>
        <dbReference type="EMBL" id="RHA43598.1"/>
    </source>
</evidence>
<organism evidence="9 10">
    <name type="scientific">Cellulomonas rhizosphaerae</name>
    <dbReference type="NCBI Taxonomy" id="2293719"/>
    <lineage>
        <taxon>Bacteria</taxon>
        <taxon>Bacillati</taxon>
        <taxon>Actinomycetota</taxon>
        <taxon>Actinomycetes</taxon>
        <taxon>Micrococcales</taxon>
        <taxon>Cellulomonadaceae</taxon>
        <taxon>Cellulomonas</taxon>
    </lineage>
</organism>
<dbReference type="Gene3D" id="3.30.1300.10">
    <property type="entry name" value="Pantoate-beta-alanine ligase, C-terminal domain"/>
    <property type="match status" value="1"/>
</dbReference>
<feature type="binding site" evidence="8">
    <location>
        <begin position="40"/>
        <end position="47"/>
    </location>
    <ligand>
        <name>ATP</name>
        <dbReference type="ChEBI" id="CHEBI:30616"/>
    </ligand>
</feature>
<dbReference type="EMBL" id="QWKP01000153">
    <property type="protein sequence ID" value="RHA43598.1"/>
    <property type="molecule type" value="Genomic_DNA"/>
</dbReference>
<feature type="active site" description="Proton donor" evidence="8">
    <location>
        <position position="47"/>
    </location>
</feature>
<dbReference type="SUPFAM" id="SSF52374">
    <property type="entry name" value="Nucleotidylyl transferase"/>
    <property type="match status" value="1"/>
</dbReference>
<feature type="binding site" evidence="8">
    <location>
        <begin position="199"/>
        <end position="202"/>
    </location>
    <ligand>
        <name>ATP</name>
        <dbReference type="ChEBI" id="CHEBI:30616"/>
    </ligand>
</feature>
<dbReference type="HAMAP" id="MF_00158">
    <property type="entry name" value="PanC"/>
    <property type="match status" value="1"/>
</dbReference>
<evidence type="ECO:0000256" key="1">
    <source>
        <dbReference type="ARBA" id="ARBA00004990"/>
    </source>
</evidence>
<dbReference type="InterPro" id="IPR004821">
    <property type="entry name" value="Cyt_trans-like"/>
</dbReference>
<dbReference type="GO" id="GO:0015940">
    <property type="term" value="P:pantothenate biosynthetic process"/>
    <property type="evidence" value="ECO:0007669"/>
    <property type="project" value="UniProtKB-UniRule"/>
</dbReference>
<evidence type="ECO:0000256" key="4">
    <source>
        <dbReference type="ARBA" id="ARBA00022655"/>
    </source>
</evidence>